<dbReference type="Pfam" id="PF15978">
    <property type="entry name" value="TnsD"/>
    <property type="match status" value="1"/>
</dbReference>
<comment type="caution">
    <text evidence="2">The sequence shown here is derived from an EMBL/GenBank/DDBJ whole genome shotgun (WGS) entry which is preliminary data.</text>
</comment>
<evidence type="ECO:0000259" key="1">
    <source>
        <dbReference type="Pfam" id="PF15978"/>
    </source>
</evidence>
<dbReference type="AlphaFoldDB" id="A0A9X4H0A7"/>
<dbReference type="Proteomes" id="UP001154312">
    <property type="component" value="Unassembled WGS sequence"/>
</dbReference>
<organism evidence="2 3">
    <name type="scientific">Pelotomaculum isophthalicicum JI</name>
    <dbReference type="NCBI Taxonomy" id="947010"/>
    <lineage>
        <taxon>Bacteria</taxon>
        <taxon>Bacillati</taxon>
        <taxon>Bacillota</taxon>
        <taxon>Clostridia</taxon>
        <taxon>Eubacteriales</taxon>
        <taxon>Desulfotomaculaceae</taxon>
        <taxon>Pelotomaculum</taxon>
    </lineage>
</organism>
<evidence type="ECO:0000313" key="3">
    <source>
        <dbReference type="Proteomes" id="UP001154312"/>
    </source>
</evidence>
<dbReference type="EMBL" id="JAKOAV010000038">
    <property type="protein sequence ID" value="MDF9409680.1"/>
    <property type="molecule type" value="Genomic_DNA"/>
</dbReference>
<feature type="domain" description="Transposon Tn7 transposition protein TnsD C-terminal" evidence="1">
    <location>
        <begin position="1"/>
        <end position="326"/>
    </location>
</feature>
<accession>A0A9X4H0A7</accession>
<dbReference type="InterPro" id="IPR032750">
    <property type="entry name" value="TnsD_C"/>
</dbReference>
<protein>
    <recommendedName>
        <fullName evidence="1">Transposon Tn7 transposition protein TnsD C-terminal domain-containing protein</fullName>
    </recommendedName>
</protein>
<evidence type="ECO:0000313" key="2">
    <source>
        <dbReference type="EMBL" id="MDF9409680.1"/>
    </source>
</evidence>
<proteinExistence type="predicted"/>
<keyword evidence="3" id="KW-1185">Reference proteome</keyword>
<gene>
    <name evidence="2" type="ORF">L7E55_15195</name>
</gene>
<dbReference type="RefSeq" id="WP_277445181.1">
    <property type="nucleotide sequence ID" value="NZ_JAKOAV010000038.1"/>
</dbReference>
<sequence length="387" mass="45545">MKSQLLDKEICEFYGQELLELLEVRSQGVVPWSERVMHKRNSLLYPVYYLLLMRFLAGSAEDFFTKQHGVAHPYGAGPWPCRNPVCPYYLKDVISELSPLVQFASRHQATFTCPHCGFAYRRSRERPKSKQYSDQIDAMDYGWLWMDTFKKMMKSGATIMHITEKLHCGFLTVKRLGVELGFFPADQLPKKKPYIYYERKTVPEPAPKPTSKDYYRAQWLQVMKDNPDSSRSFLIKRYPGIYKWLRENDVDWYEANAPKSKRYTVRNWANNDDDSLEKARAAVAYLKSLPGRPVWINRRSVEKYGGLNNLYKNLAKGYLPKTQAYLDEALETDEEWRKRKIQWAVKELYDSGRNLLLPQIQVKASISHKLFIPLEVFTRDYIEQLQK</sequence>
<name>A0A9X4H0A7_9FIRM</name>
<reference evidence="2" key="1">
    <citation type="submission" date="2022-02" db="EMBL/GenBank/DDBJ databases">
        <authorList>
            <person name="Leng L."/>
        </authorList>
    </citation>
    <scope>NUCLEOTIDE SEQUENCE</scope>
    <source>
        <strain evidence="2">JI</strain>
    </source>
</reference>